<dbReference type="GO" id="GO:0005509">
    <property type="term" value="F:calcium ion binding"/>
    <property type="evidence" value="ECO:0007669"/>
    <property type="project" value="InterPro"/>
</dbReference>
<dbReference type="Gene3D" id="2.60.40.1080">
    <property type="match status" value="1"/>
</dbReference>
<feature type="region of interest" description="Disordered" evidence="1">
    <location>
        <begin position="571"/>
        <end position="592"/>
    </location>
</feature>
<feature type="domain" description="Cadherin" evidence="3">
    <location>
        <begin position="385"/>
        <end position="478"/>
    </location>
</feature>
<dbReference type="PROSITE" id="PS50093">
    <property type="entry name" value="PKD"/>
    <property type="match status" value="1"/>
</dbReference>
<dbReference type="InterPro" id="IPR003961">
    <property type="entry name" value="FN3_dom"/>
</dbReference>
<dbReference type="Pfam" id="PF17963">
    <property type="entry name" value="Big_9"/>
    <property type="match status" value="13"/>
</dbReference>
<dbReference type="InterPro" id="IPR000601">
    <property type="entry name" value="PKD_dom"/>
</dbReference>
<dbReference type="SMART" id="SM00089">
    <property type="entry name" value="PKD"/>
    <property type="match status" value="1"/>
</dbReference>
<dbReference type="InterPro" id="IPR018247">
    <property type="entry name" value="EF_Hand_1_Ca_BS"/>
</dbReference>
<evidence type="ECO:0000313" key="5">
    <source>
        <dbReference type="EMBL" id="USF89100.1"/>
    </source>
</evidence>
<dbReference type="SUPFAM" id="SSF49313">
    <property type="entry name" value="Cadherin-like"/>
    <property type="match status" value="1"/>
</dbReference>
<reference evidence="5" key="1">
    <citation type="journal article" date="2022" name="Mol. Ecol. Resour.">
        <title>The complete and closed genome of the facultative generalist Candidatus Endoriftia persephone from deep-sea hydrothermal vents.</title>
        <authorList>
            <person name="de Oliveira A.L."/>
            <person name="Srivastava A."/>
            <person name="Espada-Hinojosa S."/>
            <person name="Bright M."/>
        </authorList>
    </citation>
    <scope>NUCLEOTIDE SEQUENCE</scope>
    <source>
        <strain evidence="5">Tica-EPR-9o50.N</strain>
    </source>
</reference>
<dbReference type="PROSITE" id="PS00018">
    <property type="entry name" value="EF_HAND_1"/>
    <property type="match status" value="1"/>
</dbReference>
<dbReference type="PANTHER" id="PTHR45739">
    <property type="entry name" value="MATRIX PROTEIN, PUTATIVE-RELATED"/>
    <property type="match status" value="1"/>
</dbReference>
<dbReference type="InterPro" id="IPR015919">
    <property type="entry name" value="Cadherin-like_sf"/>
</dbReference>
<dbReference type="InterPro" id="IPR002126">
    <property type="entry name" value="Cadherin-like_dom"/>
</dbReference>
<accession>A0A9J7A2F8</accession>
<dbReference type="SMART" id="SM00736">
    <property type="entry name" value="CADG"/>
    <property type="match status" value="5"/>
</dbReference>
<dbReference type="Proteomes" id="UP001056649">
    <property type="component" value="Chromosome"/>
</dbReference>
<gene>
    <name evidence="5" type="ORF">L0Y14_07690</name>
</gene>
<dbReference type="EMBL" id="CP090569">
    <property type="protein sequence ID" value="USF89100.1"/>
    <property type="molecule type" value="Genomic_DNA"/>
</dbReference>
<dbReference type="PROSITE" id="PS50268">
    <property type="entry name" value="CADHERIN_2"/>
    <property type="match status" value="2"/>
</dbReference>
<dbReference type="SUPFAM" id="SSF49299">
    <property type="entry name" value="PKD domain"/>
    <property type="match status" value="1"/>
</dbReference>
<feature type="domain" description="Fibronectin type-III" evidence="4">
    <location>
        <begin position="213"/>
        <end position="297"/>
    </location>
</feature>
<dbReference type="InterPro" id="IPR013783">
    <property type="entry name" value="Ig-like_fold"/>
</dbReference>
<dbReference type="CDD" id="cd00063">
    <property type="entry name" value="FN3"/>
    <property type="match status" value="1"/>
</dbReference>
<dbReference type="SMART" id="SM00060">
    <property type="entry name" value="FN3"/>
    <property type="match status" value="5"/>
</dbReference>
<dbReference type="Pfam" id="PF18911">
    <property type="entry name" value="PKD_4"/>
    <property type="match status" value="1"/>
</dbReference>
<dbReference type="InterPro" id="IPR022409">
    <property type="entry name" value="PKD/Chitinase_dom"/>
</dbReference>
<dbReference type="PROSITE" id="PS50853">
    <property type="entry name" value="FN3"/>
    <property type="match status" value="1"/>
</dbReference>
<proteinExistence type="predicted"/>
<dbReference type="InterPro" id="IPR028974">
    <property type="entry name" value="TSP_type-3_rpt"/>
</dbReference>
<evidence type="ECO:0000256" key="1">
    <source>
        <dbReference type="SAM" id="MobiDB-lite"/>
    </source>
</evidence>
<dbReference type="NCBIfam" id="NF041766">
    <property type="entry name" value="choice_anch_U"/>
    <property type="match status" value="1"/>
</dbReference>
<dbReference type="Gene3D" id="2.60.40.10">
    <property type="entry name" value="Immunoglobulins"/>
    <property type="match status" value="7"/>
</dbReference>
<dbReference type="CDD" id="cd11304">
    <property type="entry name" value="Cadherin_repeat"/>
    <property type="match status" value="2"/>
</dbReference>
<feature type="domain" description="Cadherin" evidence="3">
    <location>
        <begin position="1495"/>
        <end position="1588"/>
    </location>
</feature>
<feature type="domain" description="PKD" evidence="2">
    <location>
        <begin position="121"/>
        <end position="207"/>
    </location>
</feature>
<dbReference type="Gene3D" id="4.10.1080.10">
    <property type="entry name" value="TSP type-3 repeat"/>
    <property type="match status" value="1"/>
</dbReference>
<protein>
    <submittedName>
        <fullName evidence="5">Ig-like domain-containing protein</fullName>
    </submittedName>
</protein>
<dbReference type="GO" id="GO:0009653">
    <property type="term" value="P:anatomical structure morphogenesis"/>
    <property type="evidence" value="ECO:0007669"/>
    <property type="project" value="TreeGrafter"/>
</dbReference>
<dbReference type="Gene3D" id="2.60.40.3440">
    <property type="match status" value="7"/>
</dbReference>
<dbReference type="SUPFAM" id="SSF103647">
    <property type="entry name" value="TSP type-3 repeat"/>
    <property type="match status" value="1"/>
</dbReference>
<dbReference type="InterPro" id="IPR035986">
    <property type="entry name" value="PKD_dom_sf"/>
</dbReference>
<dbReference type="SMART" id="SM00112">
    <property type="entry name" value="CA"/>
    <property type="match status" value="10"/>
</dbReference>
<evidence type="ECO:0000259" key="4">
    <source>
        <dbReference type="PROSITE" id="PS50853"/>
    </source>
</evidence>
<dbReference type="CDD" id="cd00146">
    <property type="entry name" value="PKD"/>
    <property type="match status" value="1"/>
</dbReference>
<feature type="compositionally biased region" description="Basic and acidic residues" evidence="1">
    <location>
        <begin position="1714"/>
        <end position="1724"/>
    </location>
</feature>
<dbReference type="GO" id="GO:0007156">
    <property type="term" value="P:homophilic cell adhesion via plasma membrane adhesion molecules"/>
    <property type="evidence" value="ECO:0007669"/>
    <property type="project" value="InterPro"/>
</dbReference>
<keyword evidence="6" id="KW-1185">Reference proteome</keyword>
<feature type="region of interest" description="Disordered" evidence="1">
    <location>
        <begin position="756"/>
        <end position="776"/>
    </location>
</feature>
<dbReference type="GO" id="GO:0016020">
    <property type="term" value="C:membrane"/>
    <property type="evidence" value="ECO:0007669"/>
    <property type="project" value="InterPro"/>
</dbReference>
<dbReference type="InterPro" id="IPR053784">
    <property type="entry name" value="Choice_anch_U_dom"/>
</dbReference>
<dbReference type="Pfam" id="PF00041">
    <property type="entry name" value="fn3"/>
    <property type="match status" value="1"/>
</dbReference>
<sequence length="1929" mass="200867">MLPASGSLPAAPVDVPTELILSFRYKLSQSTFYAGNELVQLMLNLDGELVGLGSDDFLAQQQAGDNAQTDQWHSVEINLGNLAMGEHSLIVGAYSDRKSDLNQTSALRFDDLMLVYANRRPQAQISASRTLGAIPMDVGFSSSGSIDTDGTIESYLWNFGDGNSSSDADPLHIFESPGLYNATLTVTDDQGATDSATLTIEVAAEEDVDPPSEPTNLSATPIKSDRIQLSWDASTDNTGVAGYRIFRDAIEIADIQETSYLDQVLSPATLYDYWVIAYDAWGNESTEAMLAVTTGDAPALATLSLTPTTLLVEVGGTRQFDAQGTDQYGDPIMETYSWSLTGGGTLNQSGYFQAETVGEFTLTAASGGVSASAALTIIPFNDPPVARNSSVTTDEDQPVSASLDVEDVDNEQLNYHLLTAPSMGTLELNPSTGAFIYTPALNEHGSDSFTFKADDGEKESGIATVSLTITSVNDAPQIVQGEQLNMPASEDTPASLNLSATDVDGDALSWSLPIPPEQGNASVDADGLVSYTPAADASGTAQFVVEVSDGSLSDRITIDVTITAVNDAPTVSGASLTTDEDQPASGTLSGTDIDSEALSYRISRQPTLGSVTLVAETGAFTYTPTADAHGSDSFAFVVSNGEVESEPAEIAITINPVNDAPQIVQGEQLDMPASEDTPASLNLSATDVDGDALSWSLPIPPEQGNASVDADGLVSYTPAADASGTAQFVVEVSDGSLSDRITIDVTITAVNDAPTVSGASLTTDEDQPASGTLSGTDIDSEALSYRISRQPTLGSVTLVAETGAFTYTPTADAHGSDSFAFVVSDGEVESEPAEIAITINPVNDAPQIVQGEQLNMPASEDTPASLNLSATDVDGDALSWSLPIPPEQGNASVDADGLVSYTPAADASGTAQFVVEVSDGSLSDRITIDVTITAVNDAPTVSGASLTTDEDQPASGTLSGTDIDSEALSYRISRQPTLGSVTLVAETGAFTYTPTADAHGSDSFAFVVSDGEVESEPAEIAITINPVNDAPQIVQGEQLNMPASEDTPASLNLSATDVDGDALSWSLPIPPEQGNASVDADGLVSYTPAADASGTAQFVVEVSDGSLSDRITIDVTITAVNDAPTVSGASLTTDEDQPASGTLSGTDIDSEALSYRISRQPTLGSVTLVAETGAFTYTPTADAHGSDSFAFVVSDGEVESEPAEIAITISPVNDAPQITLGEQTTIATAEDTPLSLALSASDVDGDALSWSIQTPPGQGSATIDASGLVRYTPDPDVNGTDELQVRVIDPNGAVDSITFRILIGIENDMPSATSASLTTDEDRPLVGTLIASDPDGDPLRFIILTPPSTGNLALDEQSGAFTFTPSPNLHASDSFSFKVNDGMLDSSPATVRIDIRSINDRPTVSGARLNLVEDGVASGRLQASDADGDRLLYTLVAEPAKGVLSLNGATGKFSYTPAAHANGDDSFSFKVNDGQLDSEIAQVEIHINSVNDAPLASAASLEIDEDGAIQGTLVASDADGDALSYRLMSHPTKGSLRLDSSSGEFSYTPKANLNGRDSFSFKVSDGRLESAVATVKISIKAVNDRPLLQRGINGLVLKQGESRRIRFVVRDADLDDEHSFTITESRLGKVELDANQMSFTASQVGSETLQVRVSDTAGASNTLDLKITVNSAEIADANGDGLSDEQAQQQGLDPAAENADSDADGVPDAQELGDPEHPSDRDGDGIIDALEVGLEASQDSTSLAFRIPAPTAERLGLPALQGQAITIASSDGQRLIAHSSGETGLPILNEEQGVEDNRHRFPLGIFDFSVEAPNGSARVVFSFPEEVDLPADAVVRKLDTNNQWQDYPYATIDHAAHTLTLELTDNDGWDRDPAVGVIRDPVGLAVAEEGTSTQSTSSGGESGGGGSIGPLFGLLLLLLPAVQPRRRRG</sequence>
<dbReference type="InterPro" id="IPR006644">
    <property type="entry name" value="Cadg"/>
</dbReference>
<dbReference type="InterPro" id="IPR036116">
    <property type="entry name" value="FN3_sf"/>
</dbReference>
<organism evidence="5 6">
    <name type="scientific">Candidatus Endoriftia persephonae</name>
    <dbReference type="NCBI Taxonomy" id="393765"/>
    <lineage>
        <taxon>Bacteria</taxon>
        <taxon>Pseudomonadati</taxon>
        <taxon>Pseudomonadota</taxon>
        <taxon>Gammaproteobacteria</taxon>
        <taxon>Chromatiales</taxon>
        <taxon>Sedimenticolaceae</taxon>
        <taxon>Candidatus Endoriftia</taxon>
    </lineage>
</organism>
<evidence type="ECO:0000259" key="3">
    <source>
        <dbReference type="PROSITE" id="PS50268"/>
    </source>
</evidence>
<evidence type="ECO:0000313" key="6">
    <source>
        <dbReference type="Proteomes" id="UP001056649"/>
    </source>
</evidence>
<dbReference type="InterPro" id="IPR051561">
    <property type="entry name" value="FRAS1_ECM"/>
</dbReference>
<dbReference type="Gene3D" id="2.60.40.2810">
    <property type="match status" value="1"/>
</dbReference>
<feature type="region of interest" description="Disordered" evidence="1">
    <location>
        <begin position="941"/>
        <end position="961"/>
    </location>
</feature>
<name>A0A9J7A2F8_9GAMM</name>
<feature type="region of interest" description="Disordered" evidence="1">
    <location>
        <begin position="1677"/>
        <end position="1725"/>
    </location>
</feature>
<dbReference type="PANTHER" id="PTHR45739:SF12">
    <property type="entry name" value="CHONDROITIN SULFATE PROTEOGLYCAN 4-LIKE ISOFORM X2"/>
    <property type="match status" value="1"/>
</dbReference>
<dbReference type="NCBIfam" id="NF012211">
    <property type="entry name" value="tand_rpt_95"/>
    <property type="match status" value="13"/>
</dbReference>
<dbReference type="KEGG" id="eps:L0Y14_07690"/>
<dbReference type="SUPFAM" id="SSF49265">
    <property type="entry name" value="Fibronectin type III"/>
    <property type="match status" value="1"/>
</dbReference>
<dbReference type="RefSeq" id="WP_251859295.1">
    <property type="nucleotide sequence ID" value="NZ_CP090569.1"/>
</dbReference>
<feature type="region of interest" description="Disordered" evidence="1">
    <location>
        <begin position="1126"/>
        <end position="1146"/>
    </location>
</feature>
<evidence type="ECO:0000259" key="2">
    <source>
        <dbReference type="PROSITE" id="PS50093"/>
    </source>
</evidence>